<evidence type="ECO:0000313" key="7">
    <source>
        <dbReference type="EMBL" id="MYM54773.1"/>
    </source>
</evidence>
<dbReference type="RefSeq" id="WP_160972445.1">
    <property type="nucleotide sequence ID" value="NZ_WWEN01000002.1"/>
</dbReference>
<dbReference type="AlphaFoldDB" id="A0A6L8LGD5"/>
<dbReference type="GO" id="GO:0003700">
    <property type="term" value="F:DNA-binding transcription factor activity"/>
    <property type="evidence" value="ECO:0007669"/>
    <property type="project" value="TreeGrafter"/>
</dbReference>
<dbReference type="Pfam" id="PF13977">
    <property type="entry name" value="TetR_C_6"/>
    <property type="match status" value="1"/>
</dbReference>
<sequence length="214" mass="23841">MTATTRKSDKEKKPRTAPAEVRRAQLIDATITCISKYGISGTTLTGVTKEAGLSLGLVNFHFKSKDALLTETLNTLAAEHRDLWMKAIERDDLGAADKLTAIVEAQFHPRICSRKKLAVWFAFFGEAGHRKSYREHSSRFDIERQEICAGLCRQIIVEGAYTGPDPEGISMTMEAMFDGFWLNMLMYPATFTGKAAVAQVRTYLATLFPGHFNV</sequence>
<accession>A0A6L8LGD5</accession>
<dbReference type="Pfam" id="PF00440">
    <property type="entry name" value="TetR_N"/>
    <property type="match status" value="1"/>
</dbReference>
<evidence type="ECO:0000256" key="3">
    <source>
        <dbReference type="ARBA" id="ARBA00023125"/>
    </source>
</evidence>
<dbReference type="PANTHER" id="PTHR30055:SF228">
    <property type="entry name" value="TRANSCRIPTIONAL REGULATOR-RELATED"/>
    <property type="match status" value="1"/>
</dbReference>
<dbReference type="Gene3D" id="1.10.357.10">
    <property type="entry name" value="Tetracycline Repressor, domain 2"/>
    <property type="match status" value="1"/>
</dbReference>
<keyword evidence="1" id="KW-0678">Repressor</keyword>
<evidence type="ECO:0000256" key="5">
    <source>
        <dbReference type="PROSITE-ProRule" id="PRU00335"/>
    </source>
</evidence>
<evidence type="ECO:0000256" key="2">
    <source>
        <dbReference type="ARBA" id="ARBA00023015"/>
    </source>
</evidence>
<dbReference type="SUPFAM" id="SSF48498">
    <property type="entry name" value="Tetracyclin repressor-like, C-terminal domain"/>
    <property type="match status" value="1"/>
</dbReference>
<dbReference type="PROSITE" id="PS01081">
    <property type="entry name" value="HTH_TETR_1"/>
    <property type="match status" value="1"/>
</dbReference>
<dbReference type="PANTHER" id="PTHR30055">
    <property type="entry name" value="HTH-TYPE TRANSCRIPTIONAL REGULATOR RUTR"/>
    <property type="match status" value="1"/>
</dbReference>
<keyword evidence="3 5" id="KW-0238">DNA-binding</keyword>
<organism evidence="7 8">
    <name type="scientific">Thalassovita mangrovi</name>
    <dbReference type="NCBI Taxonomy" id="2692236"/>
    <lineage>
        <taxon>Bacteria</taxon>
        <taxon>Pseudomonadati</taxon>
        <taxon>Pseudomonadota</taxon>
        <taxon>Alphaproteobacteria</taxon>
        <taxon>Rhodobacterales</taxon>
        <taxon>Roseobacteraceae</taxon>
        <taxon>Thalassovita</taxon>
    </lineage>
</organism>
<feature type="domain" description="HTH tetR-type" evidence="6">
    <location>
        <begin position="20"/>
        <end position="80"/>
    </location>
</feature>
<dbReference type="EMBL" id="WWEN01000002">
    <property type="protein sequence ID" value="MYM54773.1"/>
    <property type="molecule type" value="Genomic_DNA"/>
</dbReference>
<comment type="caution">
    <text evidence="7">The sequence shown here is derived from an EMBL/GenBank/DDBJ whole genome shotgun (WGS) entry which is preliminary data.</text>
</comment>
<dbReference type="InterPro" id="IPR009057">
    <property type="entry name" value="Homeodomain-like_sf"/>
</dbReference>
<keyword evidence="8" id="KW-1185">Reference proteome</keyword>
<dbReference type="SUPFAM" id="SSF46689">
    <property type="entry name" value="Homeodomain-like"/>
    <property type="match status" value="1"/>
</dbReference>
<dbReference type="PRINTS" id="PR00455">
    <property type="entry name" value="HTHTETR"/>
</dbReference>
<evidence type="ECO:0000313" key="8">
    <source>
        <dbReference type="Proteomes" id="UP000479043"/>
    </source>
</evidence>
<dbReference type="InterPro" id="IPR039538">
    <property type="entry name" value="BetI_C"/>
</dbReference>
<dbReference type="Proteomes" id="UP000479043">
    <property type="component" value="Unassembled WGS sequence"/>
</dbReference>
<dbReference type="GO" id="GO:0000976">
    <property type="term" value="F:transcription cis-regulatory region binding"/>
    <property type="evidence" value="ECO:0007669"/>
    <property type="project" value="TreeGrafter"/>
</dbReference>
<proteinExistence type="predicted"/>
<gene>
    <name evidence="7" type="ORF">GR167_05620</name>
</gene>
<reference evidence="7 8" key="1">
    <citation type="submission" date="2020-01" db="EMBL/GenBank/DDBJ databases">
        <authorList>
            <person name="Chen S."/>
        </authorList>
    </citation>
    <scope>NUCLEOTIDE SEQUENCE [LARGE SCALE GENOMIC DNA]</scope>
    <source>
        <strain evidence="7 8">GS-10</strain>
    </source>
</reference>
<keyword evidence="2" id="KW-0805">Transcription regulation</keyword>
<dbReference type="PROSITE" id="PS50977">
    <property type="entry name" value="HTH_TETR_2"/>
    <property type="match status" value="1"/>
</dbReference>
<feature type="DNA-binding region" description="H-T-H motif" evidence="5">
    <location>
        <begin position="43"/>
        <end position="62"/>
    </location>
</feature>
<dbReference type="InterPro" id="IPR036271">
    <property type="entry name" value="Tet_transcr_reg_TetR-rel_C_sf"/>
</dbReference>
<evidence type="ECO:0000256" key="4">
    <source>
        <dbReference type="ARBA" id="ARBA00023163"/>
    </source>
</evidence>
<dbReference type="InterPro" id="IPR050109">
    <property type="entry name" value="HTH-type_TetR-like_transc_reg"/>
</dbReference>
<evidence type="ECO:0000256" key="1">
    <source>
        <dbReference type="ARBA" id="ARBA00022491"/>
    </source>
</evidence>
<evidence type="ECO:0000259" key="6">
    <source>
        <dbReference type="PROSITE" id="PS50977"/>
    </source>
</evidence>
<dbReference type="InterPro" id="IPR023772">
    <property type="entry name" value="DNA-bd_HTH_TetR-type_CS"/>
</dbReference>
<protein>
    <submittedName>
        <fullName evidence="7">TetR family transcriptional regulator</fullName>
    </submittedName>
</protein>
<dbReference type="InterPro" id="IPR001647">
    <property type="entry name" value="HTH_TetR"/>
</dbReference>
<name>A0A6L8LGD5_9RHOB</name>
<keyword evidence="4" id="KW-0804">Transcription</keyword>